<dbReference type="InterPro" id="IPR047664">
    <property type="entry name" value="SWEET"/>
</dbReference>
<reference evidence="13" key="1">
    <citation type="submission" date="2020-06" db="EMBL/GenBank/DDBJ databases">
        <authorList>
            <person name="Li T."/>
            <person name="Hu X."/>
            <person name="Zhang T."/>
            <person name="Song X."/>
            <person name="Zhang H."/>
            <person name="Dai N."/>
            <person name="Sheng W."/>
            <person name="Hou X."/>
            <person name="Wei L."/>
        </authorList>
    </citation>
    <scope>NUCLEOTIDE SEQUENCE</scope>
    <source>
        <strain evidence="13">3651</strain>
        <tissue evidence="13">Leaf</tissue>
    </source>
</reference>
<dbReference type="NCBIfam" id="TIGR00756">
    <property type="entry name" value="PPR"/>
    <property type="match status" value="2"/>
</dbReference>
<dbReference type="Pfam" id="PF01535">
    <property type="entry name" value="PPR"/>
    <property type="match status" value="2"/>
</dbReference>
<evidence type="ECO:0000313" key="13">
    <source>
        <dbReference type="EMBL" id="KAK4433746.1"/>
    </source>
</evidence>
<reference evidence="13" key="2">
    <citation type="journal article" date="2024" name="Plant">
        <title>Genomic evolution and insights into agronomic trait innovations of Sesamum species.</title>
        <authorList>
            <person name="Miao H."/>
            <person name="Wang L."/>
            <person name="Qu L."/>
            <person name="Liu H."/>
            <person name="Sun Y."/>
            <person name="Le M."/>
            <person name="Wang Q."/>
            <person name="Wei S."/>
            <person name="Zheng Y."/>
            <person name="Lin W."/>
            <person name="Duan Y."/>
            <person name="Cao H."/>
            <person name="Xiong S."/>
            <person name="Wang X."/>
            <person name="Wei L."/>
            <person name="Li C."/>
            <person name="Ma Q."/>
            <person name="Ju M."/>
            <person name="Zhao R."/>
            <person name="Li G."/>
            <person name="Mu C."/>
            <person name="Tian Q."/>
            <person name="Mei H."/>
            <person name="Zhang T."/>
            <person name="Gao T."/>
            <person name="Zhang H."/>
        </authorList>
    </citation>
    <scope>NUCLEOTIDE SEQUENCE</scope>
    <source>
        <strain evidence="13">3651</strain>
    </source>
</reference>
<dbReference type="FunFam" id="1.20.1280.290:FF:000014">
    <property type="entry name" value="Bidirectional sugar transporter SWEET"/>
    <property type="match status" value="1"/>
</dbReference>
<evidence type="ECO:0000256" key="7">
    <source>
        <dbReference type="ARBA" id="ARBA00022737"/>
    </source>
</evidence>
<keyword evidence="5 11" id="KW-0762">Sugar transport</keyword>
<feature type="transmembrane region" description="Helical" evidence="11">
    <location>
        <begin position="117"/>
        <end position="135"/>
    </location>
</feature>
<evidence type="ECO:0000256" key="5">
    <source>
        <dbReference type="ARBA" id="ARBA00022597"/>
    </source>
</evidence>
<dbReference type="AlphaFoldDB" id="A0AAE2CT90"/>
<dbReference type="InterPro" id="IPR011990">
    <property type="entry name" value="TPR-like_helical_dom_sf"/>
</dbReference>
<dbReference type="PANTHER" id="PTHR10791">
    <property type="entry name" value="RAG1-ACTIVATING PROTEIN 1"/>
    <property type="match status" value="1"/>
</dbReference>
<evidence type="ECO:0000256" key="8">
    <source>
        <dbReference type="ARBA" id="ARBA00022989"/>
    </source>
</evidence>
<dbReference type="PROSITE" id="PS51375">
    <property type="entry name" value="PPR"/>
    <property type="match status" value="2"/>
</dbReference>
<dbReference type="Proteomes" id="UP001293254">
    <property type="component" value="Unassembled WGS sequence"/>
</dbReference>
<feature type="repeat" description="PPR" evidence="10">
    <location>
        <begin position="36"/>
        <end position="70"/>
    </location>
</feature>
<feature type="repeat" description="PPR" evidence="10">
    <location>
        <begin position="5"/>
        <end position="35"/>
    </location>
</feature>
<evidence type="ECO:0000256" key="6">
    <source>
        <dbReference type="ARBA" id="ARBA00022692"/>
    </source>
</evidence>
<dbReference type="InterPro" id="IPR004316">
    <property type="entry name" value="SWEET_rpt"/>
</dbReference>
<feature type="transmembrane region" description="Helical" evidence="11">
    <location>
        <begin position="237"/>
        <end position="259"/>
    </location>
</feature>
<gene>
    <name evidence="13" type="ORF">Salat_0537300</name>
</gene>
<evidence type="ECO:0000256" key="2">
    <source>
        <dbReference type="ARBA" id="ARBA00007809"/>
    </source>
</evidence>
<keyword evidence="7" id="KW-0677">Repeat</keyword>
<feature type="region of interest" description="Disordered" evidence="12">
    <location>
        <begin position="294"/>
        <end position="320"/>
    </location>
</feature>
<comment type="caution">
    <text evidence="13">The sequence shown here is derived from an EMBL/GenBank/DDBJ whole genome shotgun (WGS) entry which is preliminary data.</text>
</comment>
<evidence type="ECO:0000256" key="11">
    <source>
        <dbReference type="RuleBase" id="RU910715"/>
    </source>
</evidence>
<evidence type="ECO:0000256" key="3">
    <source>
        <dbReference type="ARBA" id="ARBA00022448"/>
    </source>
</evidence>
<keyword evidence="6 11" id="KW-0812">Transmembrane</keyword>
<dbReference type="Pfam" id="PF03083">
    <property type="entry name" value="MtN3_slv"/>
    <property type="match status" value="2"/>
</dbReference>
<keyword evidence="9 11" id="KW-0472">Membrane</keyword>
<dbReference type="GO" id="GO:0051260">
    <property type="term" value="P:protein homooligomerization"/>
    <property type="evidence" value="ECO:0007669"/>
    <property type="project" value="UniProtKB-ARBA"/>
</dbReference>
<dbReference type="GO" id="GO:0005886">
    <property type="term" value="C:plasma membrane"/>
    <property type="evidence" value="ECO:0007669"/>
    <property type="project" value="UniProtKB-SubCell"/>
</dbReference>
<feature type="transmembrane region" description="Helical" evidence="11">
    <location>
        <begin position="209"/>
        <end position="230"/>
    </location>
</feature>
<comment type="function">
    <text evidence="11">Mediates both low-affinity uptake and efflux of sugar across the membrane.</text>
</comment>
<dbReference type="Gene3D" id="1.25.40.10">
    <property type="entry name" value="Tetratricopeptide repeat domain"/>
    <property type="match status" value="1"/>
</dbReference>
<comment type="similarity">
    <text evidence="2 11">Belongs to the SWEET sugar transporter family.</text>
</comment>
<dbReference type="Gene3D" id="1.20.1280.290">
    <property type="match status" value="2"/>
</dbReference>
<dbReference type="GO" id="GO:0051119">
    <property type="term" value="F:sugar transmembrane transporter activity"/>
    <property type="evidence" value="ECO:0007669"/>
    <property type="project" value="InterPro"/>
</dbReference>
<name>A0AAE2CT90_9LAMI</name>
<accession>A0AAE2CT90</accession>
<keyword evidence="3 11" id="KW-0813">Transport</keyword>
<feature type="transmembrane region" description="Helical" evidence="11">
    <location>
        <begin position="175"/>
        <end position="197"/>
    </location>
</feature>
<evidence type="ECO:0000256" key="1">
    <source>
        <dbReference type="ARBA" id="ARBA00004651"/>
    </source>
</evidence>
<proteinExistence type="inferred from homology"/>
<evidence type="ECO:0000256" key="9">
    <source>
        <dbReference type="ARBA" id="ARBA00023136"/>
    </source>
</evidence>
<evidence type="ECO:0000313" key="14">
    <source>
        <dbReference type="Proteomes" id="UP001293254"/>
    </source>
</evidence>
<evidence type="ECO:0000256" key="12">
    <source>
        <dbReference type="SAM" id="MobiDB-lite"/>
    </source>
</evidence>
<evidence type="ECO:0000256" key="10">
    <source>
        <dbReference type="PROSITE-ProRule" id="PRU00708"/>
    </source>
</evidence>
<dbReference type="FunFam" id="1.20.1280.290:FF:000002">
    <property type="entry name" value="Bidirectional sugar transporter SWEET"/>
    <property type="match status" value="1"/>
</dbReference>
<keyword evidence="8 11" id="KW-1133">Transmembrane helix</keyword>
<evidence type="ECO:0000256" key="4">
    <source>
        <dbReference type="ARBA" id="ARBA00022475"/>
    </source>
</evidence>
<protein>
    <recommendedName>
        <fullName evidence="11">Bidirectional sugar transporter SWEET</fullName>
    </recommendedName>
</protein>
<dbReference type="PANTHER" id="PTHR10791:SF44">
    <property type="entry name" value="BIDIRECTIONAL SUGAR TRANSPORTER SWEET1"/>
    <property type="match status" value="1"/>
</dbReference>
<sequence length="320" mass="35301">MPERNLVTWNSVVSGLVKGGNMELANKVFQRMPERNSVSWNAMISGYIKLGDLKSAKAIFDEMPERSVVSWTTMVSGDALHLTFGIIGNATGLFLFLSPTVTFKRIIAKRSTEQFSGVPYVMTLLNCLLAAWYGLPFITTNNYLVSAVNGVGILIESVYVVIFLIFAPKKEKAKILGLLVCILALFSAVASVSFLALHKEKQRKLVCGFASSIFSIIMYASPLSVMRVVIKTKSVEYMPFLLSFFVFLCGCCWLVYGLIGKDIFLIVPNGFGTVLGAMQLILYAIYCRNEGEEAKKPTKDGSLEMGLSDPYQLPKQPNCS</sequence>
<feature type="transmembrane region" description="Helical" evidence="11">
    <location>
        <begin position="79"/>
        <end position="97"/>
    </location>
</feature>
<feature type="transmembrane region" description="Helical" evidence="11">
    <location>
        <begin position="147"/>
        <end position="168"/>
    </location>
</feature>
<dbReference type="EMBL" id="JACGWO010000002">
    <property type="protein sequence ID" value="KAK4433746.1"/>
    <property type="molecule type" value="Genomic_DNA"/>
</dbReference>
<organism evidence="13 14">
    <name type="scientific">Sesamum alatum</name>
    <dbReference type="NCBI Taxonomy" id="300844"/>
    <lineage>
        <taxon>Eukaryota</taxon>
        <taxon>Viridiplantae</taxon>
        <taxon>Streptophyta</taxon>
        <taxon>Embryophyta</taxon>
        <taxon>Tracheophyta</taxon>
        <taxon>Spermatophyta</taxon>
        <taxon>Magnoliopsida</taxon>
        <taxon>eudicotyledons</taxon>
        <taxon>Gunneridae</taxon>
        <taxon>Pentapetalae</taxon>
        <taxon>asterids</taxon>
        <taxon>lamiids</taxon>
        <taxon>Lamiales</taxon>
        <taxon>Pedaliaceae</taxon>
        <taxon>Sesamum</taxon>
    </lineage>
</organism>
<keyword evidence="4" id="KW-1003">Cell membrane</keyword>
<keyword evidence="14" id="KW-1185">Reference proteome</keyword>
<comment type="subcellular location">
    <subcellularLocation>
        <location evidence="1 11">Cell membrane</location>
        <topology evidence="1 11">Multi-pass membrane protein</topology>
    </subcellularLocation>
</comment>
<dbReference type="InterPro" id="IPR002885">
    <property type="entry name" value="PPR_rpt"/>
</dbReference>
<feature type="transmembrane region" description="Helical" evidence="11">
    <location>
        <begin position="265"/>
        <end position="286"/>
    </location>
</feature>